<dbReference type="AlphaFoldDB" id="A0A1G1YIA6"/>
<reference evidence="1 2" key="1">
    <citation type="journal article" date="2016" name="Nat. Commun.">
        <title>Thousands of microbial genomes shed light on interconnected biogeochemical processes in an aquifer system.</title>
        <authorList>
            <person name="Anantharaman K."/>
            <person name="Brown C.T."/>
            <person name="Hug L.A."/>
            <person name="Sharon I."/>
            <person name="Castelle C.J."/>
            <person name="Probst A.J."/>
            <person name="Thomas B.C."/>
            <person name="Singh A."/>
            <person name="Wilkins M.J."/>
            <person name="Karaoz U."/>
            <person name="Brodie E.L."/>
            <person name="Williams K.H."/>
            <person name="Hubbard S.S."/>
            <person name="Banfield J.F."/>
        </authorList>
    </citation>
    <scope>NUCLEOTIDE SEQUENCE [LARGE SCALE GENOMIC DNA]</scope>
</reference>
<evidence type="ECO:0000313" key="2">
    <source>
        <dbReference type="Proteomes" id="UP000177310"/>
    </source>
</evidence>
<dbReference type="Proteomes" id="UP000177310">
    <property type="component" value="Unassembled WGS sequence"/>
</dbReference>
<comment type="caution">
    <text evidence="1">The sequence shown here is derived from an EMBL/GenBank/DDBJ whole genome shotgun (WGS) entry which is preliminary data.</text>
</comment>
<evidence type="ECO:0000313" key="1">
    <source>
        <dbReference type="EMBL" id="OGY52072.1"/>
    </source>
</evidence>
<protein>
    <submittedName>
        <fullName evidence="1">Uncharacterized protein</fullName>
    </submittedName>
</protein>
<accession>A0A1G1YIA6</accession>
<dbReference type="EMBL" id="MHIL01000010">
    <property type="protein sequence ID" value="OGY52072.1"/>
    <property type="molecule type" value="Genomic_DNA"/>
</dbReference>
<proteinExistence type="predicted"/>
<organism evidence="1 2">
    <name type="scientific">Candidatus Buchananbacteria bacterium RIFCSPHIGHO2_02_FULL_56_16</name>
    <dbReference type="NCBI Taxonomy" id="1797542"/>
    <lineage>
        <taxon>Bacteria</taxon>
        <taxon>Candidatus Buchananiibacteriota</taxon>
    </lineage>
</organism>
<sequence length="247" mass="27719">MKISGSFHNQISIQEVALVGNWAAREEDLFRLATVVLTDEAPQKKLPAAYLFGHTPDQQESIISAGADLWLRRRVTYLFVCGGGPYYTPKDPARPLAYAGGIAWRDELVARGVDRSDVIELERPELSHTATEAIKLIERASEEGWQDAYIVTAPFHLLRAFASTVAAINDRYRNFRVWCRPGATLPWFDPVVTSQGKMADSRIGEGMDMEFDRLNRVYHNQWGLAPAGDCLNYLKRRHESAKAAGIL</sequence>
<name>A0A1G1YIA6_9BACT</name>
<gene>
    <name evidence="1" type="ORF">A3J59_04110</name>
</gene>